<protein>
    <submittedName>
        <fullName evidence="2">Uncharacterized protein</fullName>
    </submittedName>
</protein>
<dbReference type="InParanoid" id="A0A1C7NDM3"/>
<organism evidence="2 3">
    <name type="scientific">Choanephora cucurbitarum</name>
    <dbReference type="NCBI Taxonomy" id="101091"/>
    <lineage>
        <taxon>Eukaryota</taxon>
        <taxon>Fungi</taxon>
        <taxon>Fungi incertae sedis</taxon>
        <taxon>Mucoromycota</taxon>
        <taxon>Mucoromycotina</taxon>
        <taxon>Mucoromycetes</taxon>
        <taxon>Mucorales</taxon>
        <taxon>Mucorineae</taxon>
        <taxon>Choanephoraceae</taxon>
        <taxon>Choanephoroideae</taxon>
        <taxon>Choanephora</taxon>
    </lineage>
</organism>
<dbReference type="STRING" id="101091.A0A1C7NDM3"/>
<evidence type="ECO:0000313" key="3">
    <source>
        <dbReference type="Proteomes" id="UP000093000"/>
    </source>
</evidence>
<gene>
    <name evidence="2" type="ORF">A0J61_04756</name>
</gene>
<evidence type="ECO:0000313" key="2">
    <source>
        <dbReference type="EMBL" id="OBZ87181.1"/>
    </source>
</evidence>
<comment type="caution">
    <text evidence="2">The sequence shown here is derived from an EMBL/GenBank/DDBJ whole genome shotgun (WGS) entry which is preliminary data.</text>
</comment>
<accession>A0A1C7NDM3</accession>
<sequence>MSQVTPETITNIQNQLLETQQLLQRLVLQTQTNAADVNTSATSSPDMEEVDTSAPVHSIAVRQQFDWTPPEELAEMLNLKQSPFISSPMPDTQRRELIESYPPMRNMDYRAP</sequence>
<dbReference type="EMBL" id="LUGH01000240">
    <property type="protein sequence ID" value="OBZ87181.1"/>
    <property type="molecule type" value="Genomic_DNA"/>
</dbReference>
<dbReference type="Proteomes" id="UP000093000">
    <property type="component" value="Unassembled WGS sequence"/>
</dbReference>
<feature type="region of interest" description="Disordered" evidence="1">
    <location>
        <begin position="83"/>
        <end position="112"/>
    </location>
</feature>
<name>A0A1C7NDM3_9FUNG</name>
<feature type="non-terminal residue" evidence="2">
    <location>
        <position position="112"/>
    </location>
</feature>
<dbReference type="AlphaFoldDB" id="A0A1C7NDM3"/>
<keyword evidence="3" id="KW-1185">Reference proteome</keyword>
<reference evidence="2 3" key="1">
    <citation type="submission" date="2016-03" db="EMBL/GenBank/DDBJ databases">
        <title>Choanephora cucurbitarum.</title>
        <authorList>
            <person name="Min B."/>
            <person name="Park H."/>
            <person name="Park J.-H."/>
            <person name="Shin H.-D."/>
            <person name="Choi I.-G."/>
        </authorList>
    </citation>
    <scope>NUCLEOTIDE SEQUENCE [LARGE SCALE GENOMIC DNA]</scope>
    <source>
        <strain evidence="2 3">KUS-F28377</strain>
    </source>
</reference>
<proteinExistence type="predicted"/>
<dbReference type="OrthoDB" id="2284342at2759"/>
<evidence type="ECO:0000256" key="1">
    <source>
        <dbReference type="SAM" id="MobiDB-lite"/>
    </source>
</evidence>